<reference evidence="1 2" key="1">
    <citation type="submission" date="2018-03" db="EMBL/GenBank/DDBJ databases">
        <title>Draft Genome Sequences of the Obligatory Marine Myxobacteria Enhygromyxa salina SWB007.</title>
        <authorList>
            <person name="Poehlein A."/>
            <person name="Moghaddam J.A."/>
            <person name="Harms H."/>
            <person name="Alanjari M."/>
            <person name="Koenig G.M."/>
            <person name="Daniel R."/>
            <person name="Schaeberle T.F."/>
        </authorList>
    </citation>
    <scope>NUCLEOTIDE SEQUENCE [LARGE SCALE GENOMIC DNA]</scope>
    <source>
        <strain evidence="1 2">SWB007</strain>
    </source>
</reference>
<comment type="caution">
    <text evidence="1">The sequence shown here is derived from an EMBL/GenBank/DDBJ whole genome shotgun (WGS) entry which is preliminary data.</text>
</comment>
<name>A0A2S9YTE4_9BACT</name>
<dbReference type="SUPFAM" id="SSF52833">
    <property type="entry name" value="Thioredoxin-like"/>
    <property type="match status" value="1"/>
</dbReference>
<dbReference type="OrthoDB" id="9809746at2"/>
<dbReference type="EMBL" id="PVNL01000042">
    <property type="protein sequence ID" value="PRQ08309.1"/>
    <property type="molecule type" value="Genomic_DNA"/>
</dbReference>
<sequence>MIAVGAQAPTFTRIDHLGREQNLAAMRGKRHLALLFYPLDFTPT</sequence>
<dbReference type="Proteomes" id="UP000238823">
    <property type="component" value="Unassembled WGS sequence"/>
</dbReference>
<proteinExistence type="predicted"/>
<dbReference type="InterPro" id="IPR036249">
    <property type="entry name" value="Thioredoxin-like_sf"/>
</dbReference>
<dbReference type="RefSeq" id="WP_146157524.1">
    <property type="nucleotide sequence ID" value="NZ_PVNL01000042.1"/>
</dbReference>
<evidence type="ECO:0000313" key="1">
    <source>
        <dbReference type="EMBL" id="PRQ08309.1"/>
    </source>
</evidence>
<protein>
    <submittedName>
        <fullName evidence="1">Uncharacterized protein</fullName>
    </submittedName>
</protein>
<dbReference type="Gene3D" id="3.40.30.10">
    <property type="entry name" value="Glutaredoxin"/>
    <property type="match status" value="1"/>
</dbReference>
<organism evidence="1 2">
    <name type="scientific">Enhygromyxa salina</name>
    <dbReference type="NCBI Taxonomy" id="215803"/>
    <lineage>
        <taxon>Bacteria</taxon>
        <taxon>Pseudomonadati</taxon>
        <taxon>Myxococcota</taxon>
        <taxon>Polyangia</taxon>
        <taxon>Nannocystales</taxon>
        <taxon>Nannocystaceae</taxon>
        <taxon>Enhygromyxa</taxon>
    </lineage>
</organism>
<gene>
    <name evidence="1" type="ORF">ENSA7_19320</name>
</gene>
<accession>A0A2S9YTE4</accession>
<dbReference type="AlphaFoldDB" id="A0A2S9YTE4"/>
<evidence type="ECO:0000313" key="2">
    <source>
        <dbReference type="Proteomes" id="UP000238823"/>
    </source>
</evidence>